<evidence type="ECO:0000313" key="1">
    <source>
        <dbReference type="EMBL" id="GAA4898755.1"/>
    </source>
</evidence>
<accession>A0ABP9FBU2</accession>
<comment type="caution">
    <text evidence="1">The sequence shown here is derived from an EMBL/GenBank/DDBJ whole genome shotgun (WGS) entry which is preliminary data.</text>
</comment>
<sequence length="60" mass="6352">MVSALFFDVFLVRTMSANGSVGWRNGGDGAGRKRRLLGEAKQNGRPKAPVTRIGGAISGY</sequence>
<name>A0ABP9FBU2_9GAMM</name>
<keyword evidence="2" id="KW-1185">Reference proteome</keyword>
<organism evidence="1 2">
    <name type="scientific">Ferrimonas pelagia</name>
    <dbReference type="NCBI Taxonomy" id="1177826"/>
    <lineage>
        <taxon>Bacteria</taxon>
        <taxon>Pseudomonadati</taxon>
        <taxon>Pseudomonadota</taxon>
        <taxon>Gammaproteobacteria</taxon>
        <taxon>Alteromonadales</taxon>
        <taxon>Ferrimonadaceae</taxon>
        <taxon>Ferrimonas</taxon>
    </lineage>
</organism>
<proteinExistence type="predicted"/>
<evidence type="ECO:0000313" key="2">
    <source>
        <dbReference type="Proteomes" id="UP001499988"/>
    </source>
</evidence>
<reference evidence="2" key="1">
    <citation type="journal article" date="2019" name="Int. J. Syst. Evol. Microbiol.">
        <title>The Global Catalogue of Microorganisms (GCM) 10K type strain sequencing project: providing services to taxonomists for standard genome sequencing and annotation.</title>
        <authorList>
            <consortium name="The Broad Institute Genomics Platform"/>
            <consortium name="The Broad Institute Genome Sequencing Center for Infectious Disease"/>
            <person name="Wu L."/>
            <person name="Ma J."/>
        </authorList>
    </citation>
    <scope>NUCLEOTIDE SEQUENCE [LARGE SCALE GENOMIC DNA]</scope>
    <source>
        <strain evidence="2">JCM 18401</strain>
    </source>
</reference>
<gene>
    <name evidence="1" type="ORF">GCM10023333_35270</name>
</gene>
<dbReference type="Proteomes" id="UP001499988">
    <property type="component" value="Unassembled WGS sequence"/>
</dbReference>
<protein>
    <submittedName>
        <fullName evidence="1">Uncharacterized protein</fullName>
    </submittedName>
</protein>
<dbReference type="EMBL" id="BAABJZ010000100">
    <property type="protein sequence ID" value="GAA4898755.1"/>
    <property type="molecule type" value="Genomic_DNA"/>
</dbReference>